<comment type="caution">
    <text evidence="2">The sequence shown here is derived from an EMBL/GenBank/DDBJ whole genome shotgun (WGS) entry which is preliminary data.</text>
</comment>
<name>A0ABW3YCP2_9ACTN</name>
<sequence length="306" mass="33105">MTIYQHITEFAGLPVVNFEPAMELPADPTAVAWRIATGYDSDEVFPKLVELFLAAVDPAAVRALVVGSWDDPFDTPPPVDLLVSLAPRLTNLRALFLGEMTFEECEISWIQQGDVTALLTAYPALEVLRVRGAEELVLTSVRHTALRELAFESGGLPGTVVRAVGECDLPALRHLELWLGSPNYRGDATIDDLAPILAGTRLPALRYLGLRDAQIADEVAAAVAVAPVVARLETLDLSLGTLGDEGAAALLAGQPLTHLRRLDLHHHFVDRELADRLTAELVGVDVDLSDPQQPDEDGDRYVAVSE</sequence>
<proteinExistence type="predicted"/>
<dbReference type="EMBL" id="JBHTMP010000018">
    <property type="protein sequence ID" value="MFD1322218.1"/>
    <property type="molecule type" value="Genomic_DNA"/>
</dbReference>
<reference evidence="3" key="1">
    <citation type="journal article" date="2019" name="Int. J. Syst. Evol. Microbiol.">
        <title>The Global Catalogue of Microorganisms (GCM) 10K type strain sequencing project: providing services to taxonomists for standard genome sequencing and annotation.</title>
        <authorList>
            <consortium name="The Broad Institute Genomics Platform"/>
            <consortium name="The Broad Institute Genome Sequencing Center for Infectious Disease"/>
            <person name="Wu L."/>
            <person name="Ma J."/>
        </authorList>
    </citation>
    <scope>NUCLEOTIDE SEQUENCE [LARGE SCALE GENOMIC DNA]</scope>
    <source>
        <strain evidence="3">JCM 31037</strain>
    </source>
</reference>
<gene>
    <name evidence="2" type="ORF">ACFQ4H_14065</name>
</gene>
<dbReference type="NCBIfam" id="NF038076">
    <property type="entry name" value="fam_STM4015"/>
    <property type="match status" value="1"/>
</dbReference>
<protein>
    <submittedName>
        <fullName evidence="2">STM4015 family protein</fullName>
    </submittedName>
</protein>
<dbReference type="Proteomes" id="UP001597260">
    <property type="component" value="Unassembled WGS sequence"/>
</dbReference>
<evidence type="ECO:0000313" key="3">
    <source>
        <dbReference type="Proteomes" id="UP001597260"/>
    </source>
</evidence>
<feature type="region of interest" description="Disordered" evidence="1">
    <location>
        <begin position="287"/>
        <end position="306"/>
    </location>
</feature>
<dbReference type="Gene3D" id="3.80.10.10">
    <property type="entry name" value="Ribonuclease Inhibitor"/>
    <property type="match status" value="1"/>
</dbReference>
<dbReference type="InterPro" id="IPR047722">
    <property type="entry name" value="STM4015-like"/>
</dbReference>
<dbReference type="InterPro" id="IPR032675">
    <property type="entry name" value="LRR_dom_sf"/>
</dbReference>
<organism evidence="2 3">
    <name type="scientific">Micromonospora sonneratiae</name>
    <dbReference type="NCBI Taxonomy" id="1184706"/>
    <lineage>
        <taxon>Bacteria</taxon>
        <taxon>Bacillati</taxon>
        <taxon>Actinomycetota</taxon>
        <taxon>Actinomycetes</taxon>
        <taxon>Micromonosporales</taxon>
        <taxon>Micromonosporaceae</taxon>
        <taxon>Micromonospora</taxon>
    </lineage>
</organism>
<accession>A0ABW3YCP2</accession>
<dbReference type="RefSeq" id="WP_377570882.1">
    <property type="nucleotide sequence ID" value="NZ_JBHTMP010000018.1"/>
</dbReference>
<evidence type="ECO:0000256" key="1">
    <source>
        <dbReference type="SAM" id="MobiDB-lite"/>
    </source>
</evidence>
<keyword evidence="3" id="KW-1185">Reference proteome</keyword>
<dbReference type="SUPFAM" id="SSF52047">
    <property type="entry name" value="RNI-like"/>
    <property type="match status" value="1"/>
</dbReference>
<evidence type="ECO:0000313" key="2">
    <source>
        <dbReference type="EMBL" id="MFD1322218.1"/>
    </source>
</evidence>